<evidence type="ECO:0000313" key="4">
    <source>
        <dbReference type="EMBL" id="USV01079.1"/>
    </source>
</evidence>
<proteinExistence type="inferred from homology"/>
<evidence type="ECO:0000313" key="5">
    <source>
        <dbReference type="Proteomes" id="UP001056873"/>
    </source>
</evidence>
<dbReference type="Pfam" id="PF01370">
    <property type="entry name" value="Epimerase"/>
    <property type="match status" value="1"/>
</dbReference>
<evidence type="ECO:0000256" key="1">
    <source>
        <dbReference type="ARBA" id="ARBA00005125"/>
    </source>
</evidence>
<evidence type="ECO:0000259" key="3">
    <source>
        <dbReference type="Pfam" id="PF01370"/>
    </source>
</evidence>
<evidence type="ECO:0000256" key="2">
    <source>
        <dbReference type="ARBA" id="ARBA00007637"/>
    </source>
</evidence>
<dbReference type="InterPro" id="IPR001509">
    <property type="entry name" value="Epimerase_deHydtase"/>
</dbReference>
<dbReference type="Gene3D" id="3.40.50.720">
    <property type="entry name" value="NAD(P)-binding Rossmann-like Domain"/>
    <property type="match status" value="1"/>
</dbReference>
<dbReference type="RefSeq" id="WP_252961232.1">
    <property type="nucleotide sequence ID" value="NZ_CAMIPH010000017.1"/>
</dbReference>
<name>A0ABY5CSE2_9GAMM</name>
<accession>A0ABY5CSE2</accession>
<comment type="pathway">
    <text evidence="1">Bacterial outer membrane biogenesis; LPS O-antigen biosynthesis.</text>
</comment>
<keyword evidence="5" id="KW-1185">Reference proteome</keyword>
<sequence>MTLRTEFGRILITGAGGRVATAFRQAVGDRYLLRLAERDISLLTDLQPDDEVISFNIADLDACRAACAGIDTVLHLAADPSPDADFCGSLMDNNILGTFNIFRAAKDAGCKRVVFASSAQAVEGYPLDQQIRPQDAPKPKNLYGASKAFGEGIAAYFAHQEGLSALAVRIANFTTLAAGERLSARDMSAFLSHRDAADLLERCIRVEGVQHAVVHGVSNNRYKRLSLDETSRLLGYYPQDDAFSILGFE</sequence>
<gene>
    <name evidence="4" type="ORF">KFQ06_00515</name>
</gene>
<reference evidence="4" key="1">
    <citation type="journal article" date="2022" name="BMC Genomics">
        <title>Genome sequence of the entomopathogenic Serratia entomophila isolate 626 and characterisation of the species specific itaconate degradation pathway.</title>
        <authorList>
            <person name="Vaughan A.L."/>
            <person name="Altermann E."/>
            <person name="Glare T.R."/>
            <person name="Hurst M.R.H."/>
        </authorList>
    </citation>
    <scope>NUCLEOTIDE SEQUENCE</scope>
    <source>
        <strain evidence="4">626</strain>
    </source>
</reference>
<dbReference type="InterPro" id="IPR036291">
    <property type="entry name" value="NAD(P)-bd_dom_sf"/>
</dbReference>
<protein>
    <submittedName>
        <fullName evidence="4">NAD(P)-dependent oxidoreductase</fullName>
    </submittedName>
</protein>
<dbReference type="SUPFAM" id="SSF51735">
    <property type="entry name" value="NAD(P)-binding Rossmann-fold domains"/>
    <property type="match status" value="1"/>
</dbReference>
<organism evidence="4 5">
    <name type="scientific">Serratia entomophila</name>
    <dbReference type="NCBI Taxonomy" id="42906"/>
    <lineage>
        <taxon>Bacteria</taxon>
        <taxon>Pseudomonadati</taxon>
        <taxon>Pseudomonadota</taxon>
        <taxon>Gammaproteobacteria</taxon>
        <taxon>Enterobacterales</taxon>
        <taxon>Yersiniaceae</taxon>
        <taxon>Serratia</taxon>
    </lineage>
</organism>
<feature type="domain" description="NAD-dependent epimerase/dehydratase" evidence="3">
    <location>
        <begin position="10"/>
        <end position="177"/>
    </location>
</feature>
<dbReference type="Proteomes" id="UP001056873">
    <property type="component" value="Chromosome"/>
</dbReference>
<dbReference type="EMBL" id="CP074347">
    <property type="protein sequence ID" value="USV01079.1"/>
    <property type="molecule type" value="Genomic_DNA"/>
</dbReference>
<dbReference type="PANTHER" id="PTHR43000">
    <property type="entry name" value="DTDP-D-GLUCOSE 4,6-DEHYDRATASE-RELATED"/>
    <property type="match status" value="1"/>
</dbReference>
<comment type="similarity">
    <text evidence="2">Belongs to the NAD(P)-dependent epimerase/dehydratase family.</text>
</comment>